<dbReference type="AlphaFoldDB" id="A0A0M6Y975"/>
<dbReference type="PROSITE" id="PS50949">
    <property type="entry name" value="HTH_GNTR"/>
    <property type="match status" value="1"/>
</dbReference>
<dbReference type="Gene3D" id="1.20.120.530">
    <property type="entry name" value="GntR ligand-binding domain-like"/>
    <property type="match status" value="1"/>
</dbReference>
<dbReference type="GO" id="GO:0003700">
    <property type="term" value="F:DNA-binding transcription factor activity"/>
    <property type="evidence" value="ECO:0007669"/>
    <property type="project" value="InterPro"/>
</dbReference>
<dbReference type="CDD" id="cd07377">
    <property type="entry name" value="WHTH_GntR"/>
    <property type="match status" value="1"/>
</dbReference>
<evidence type="ECO:0000259" key="4">
    <source>
        <dbReference type="PROSITE" id="PS50949"/>
    </source>
</evidence>
<dbReference type="KEGG" id="lagg:B0E33_28855"/>
<feature type="domain" description="HTH gntR-type" evidence="4">
    <location>
        <begin position="17"/>
        <end position="85"/>
    </location>
</feature>
<dbReference type="OrthoDB" id="9028214at2"/>
<dbReference type="EMBL" id="CXST01000004">
    <property type="protein sequence ID" value="CTQ46632.1"/>
    <property type="molecule type" value="Genomic_DNA"/>
</dbReference>
<dbReference type="Proteomes" id="UP000048926">
    <property type="component" value="Unassembled WGS sequence"/>
</dbReference>
<dbReference type="InterPro" id="IPR036388">
    <property type="entry name" value="WH-like_DNA-bd_sf"/>
</dbReference>
<dbReference type="InterPro" id="IPR011711">
    <property type="entry name" value="GntR_C"/>
</dbReference>
<dbReference type="PANTHER" id="PTHR43537:SF53">
    <property type="entry name" value="HTH-TYPE TRANSCRIPTIONAL REPRESSOR NANR"/>
    <property type="match status" value="1"/>
</dbReference>
<evidence type="ECO:0000256" key="2">
    <source>
        <dbReference type="ARBA" id="ARBA00023125"/>
    </source>
</evidence>
<keyword evidence="2" id="KW-0238">DNA-binding</keyword>
<dbReference type="Pfam" id="PF07729">
    <property type="entry name" value="FCD"/>
    <property type="match status" value="1"/>
</dbReference>
<dbReference type="InterPro" id="IPR036390">
    <property type="entry name" value="WH_DNA-bd_sf"/>
</dbReference>
<proteinExistence type="predicted"/>
<protein>
    <submittedName>
        <fullName evidence="5">L-lactate utilization operon repressor</fullName>
    </submittedName>
</protein>
<reference evidence="6" key="1">
    <citation type="submission" date="2015-07" db="EMBL/GenBank/DDBJ databases">
        <authorList>
            <person name="Rodrigo-Torres Lidia"/>
            <person name="Arahal R.David."/>
        </authorList>
    </citation>
    <scope>NUCLEOTIDE SEQUENCE [LARGE SCALE GENOMIC DNA]</scope>
    <source>
        <strain evidence="6">CECT 4801</strain>
    </source>
</reference>
<evidence type="ECO:0000256" key="3">
    <source>
        <dbReference type="ARBA" id="ARBA00023163"/>
    </source>
</evidence>
<accession>A0A0M6Y975</accession>
<evidence type="ECO:0000313" key="6">
    <source>
        <dbReference type="Proteomes" id="UP000048926"/>
    </source>
</evidence>
<dbReference type="SUPFAM" id="SSF46785">
    <property type="entry name" value="Winged helix' DNA-binding domain"/>
    <property type="match status" value="1"/>
</dbReference>
<gene>
    <name evidence="5" type="primary">lutR_5</name>
    <name evidence="5" type="ORF">LAL4801_05091</name>
</gene>
<dbReference type="Pfam" id="PF00392">
    <property type="entry name" value="GntR"/>
    <property type="match status" value="1"/>
</dbReference>
<dbReference type="InterPro" id="IPR000524">
    <property type="entry name" value="Tscrpt_reg_HTH_GntR"/>
</dbReference>
<keyword evidence="1" id="KW-0805">Transcription regulation</keyword>
<dbReference type="PANTHER" id="PTHR43537">
    <property type="entry name" value="TRANSCRIPTIONAL REGULATOR, GNTR FAMILY"/>
    <property type="match status" value="1"/>
</dbReference>
<dbReference type="PRINTS" id="PR00035">
    <property type="entry name" value="HTHGNTR"/>
</dbReference>
<dbReference type="GO" id="GO:0003677">
    <property type="term" value="F:DNA binding"/>
    <property type="evidence" value="ECO:0007669"/>
    <property type="project" value="UniProtKB-KW"/>
</dbReference>
<sequence>MENWNGLGAGDDKIVRRKLSDQVFDRLREMIVRGELGPGDPMPSERELMQRFGVGRPAVREAMQTMHTQGLISISQGERSRVSELSADLAFRQMDMVARMLLSASSDNLEHLKQARRLFEVGMVRIATEMATPEDISELKHLISHQEDMLDSPSDFIKADIAFHSKIASISGNPIFAAVSDAMLNWLFNYHTDLLIWSGRENVTLAEHSKIVECIEGGVAEEAESAMRSHLNRSQDLYRHHI</sequence>
<name>A0A0M6Y975_9HYPH</name>
<dbReference type="SUPFAM" id="SSF48008">
    <property type="entry name" value="GntR ligand-binding domain-like"/>
    <property type="match status" value="1"/>
</dbReference>
<keyword evidence="6" id="KW-1185">Reference proteome</keyword>
<dbReference type="SMART" id="SM00345">
    <property type="entry name" value="HTH_GNTR"/>
    <property type="match status" value="1"/>
</dbReference>
<dbReference type="NCBIfam" id="NF003011">
    <property type="entry name" value="PRK03837.1"/>
    <property type="match status" value="1"/>
</dbReference>
<keyword evidence="3" id="KW-0804">Transcription</keyword>
<evidence type="ECO:0000313" key="5">
    <source>
        <dbReference type="EMBL" id="CTQ46632.1"/>
    </source>
</evidence>
<dbReference type="InterPro" id="IPR008920">
    <property type="entry name" value="TF_FadR/GntR_C"/>
</dbReference>
<dbReference type="SMART" id="SM00895">
    <property type="entry name" value="FCD"/>
    <property type="match status" value="1"/>
</dbReference>
<dbReference type="Gene3D" id="1.10.10.10">
    <property type="entry name" value="Winged helix-like DNA-binding domain superfamily/Winged helix DNA-binding domain"/>
    <property type="match status" value="1"/>
</dbReference>
<evidence type="ECO:0000256" key="1">
    <source>
        <dbReference type="ARBA" id="ARBA00023015"/>
    </source>
</evidence>
<organism evidence="5 6">
    <name type="scientific">Roseibium aggregatum</name>
    <dbReference type="NCBI Taxonomy" id="187304"/>
    <lineage>
        <taxon>Bacteria</taxon>
        <taxon>Pseudomonadati</taxon>
        <taxon>Pseudomonadota</taxon>
        <taxon>Alphaproteobacteria</taxon>
        <taxon>Hyphomicrobiales</taxon>
        <taxon>Stappiaceae</taxon>
        <taxon>Roseibium</taxon>
    </lineage>
</organism>